<name>A0AA37KUS1_9BACT</name>
<protein>
    <recommendedName>
        <fullName evidence="4">Glycosyltransferase</fullName>
    </recommendedName>
</protein>
<keyword evidence="1" id="KW-0808">Transferase</keyword>
<dbReference type="SUPFAM" id="SSF53756">
    <property type="entry name" value="UDP-Glycosyltransferase/glycogen phosphorylase"/>
    <property type="match status" value="1"/>
</dbReference>
<dbReference type="CDD" id="cd03801">
    <property type="entry name" value="GT4_PimA-like"/>
    <property type="match status" value="1"/>
</dbReference>
<dbReference type="PANTHER" id="PTHR46401">
    <property type="entry name" value="GLYCOSYLTRANSFERASE WBBK-RELATED"/>
    <property type="match status" value="1"/>
</dbReference>
<sequence length="155" mass="17621">MQANLADKKLVIAGSNDVMPEYVQYLRELAKESKSIIFTGAVYDRDKDKLLEACLAFCIPSTIEGLSITLLEAMSHGRICIASDIPANKEALGDSGVWCKYEDVDDLASKIIFVATNYDKIAWQEYYNLKRIKERFIWRTVAEQYASYLHRIVAN</sequence>
<dbReference type="Gene3D" id="3.40.50.2000">
    <property type="entry name" value="Glycogen Phosphorylase B"/>
    <property type="match status" value="2"/>
</dbReference>
<reference evidence="2" key="1">
    <citation type="submission" date="2022-01" db="EMBL/GenBank/DDBJ databases">
        <title>Novel bile acid biosynthetic pathways are enriched in the microbiome of centenarians.</title>
        <authorList>
            <person name="Sato Y."/>
            <person name="Atarashi K."/>
            <person name="Plichta R.D."/>
            <person name="Arai Y."/>
            <person name="Sasajima S."/>
            <person name="Kearney M.S."/>
            <person name="Suda W."/>
            <person name="Takeshita K."/>
            <person name="Sasaki T."/>
            <person name="Okamoto S."/>
            <person name="Skelly N.A."/>
            <person name="Okamura Y."/>
            <person name="Vlamakis H."/>
            <person name="Li Y."/>
            <person name="Tanoue T."/>
            <person name="Takei H."/>
            <person name="Nittono H."/>
            <person name="Narushima S."/>
            <person name="Irie J."/>
            <person name="Itoh H."/>
            <person name="Moriya K."/>
            <person name="Sugiura Y."/>
            <person name="Suematsu M."/>
            <person name="Moritoki N."/>
            <person name="Shibata S."/>
            <person name="Littman R.D."/>
            <person name="Fischbach A.M."/>
            <person name="Uwamino Y."/>
            <person name="Inoue T."/>
            <person name="Honda A."/>
            <person name="Hattori M."/>
            <person name="Murai T."/>
            <person name="Xavier J.R."/>
            <person name="Hirose N."/>
            <person name="Honda K."/>
        </authorList>
    </citation>
    <scope>NUCLEOTIDE SEQUENCE</scope>
    <source>
        <strain evidence="2">CE91-St16</strain>
    </source>
</reference>
<accession>A0AA37KUS1</accession>
<dbReference type="Pfam" id="PF13692">
    <property type="entry name" value="Glyco_trans_1_4"/>
    <property type="match status" value="1"/>
</dbReference>
<dbReference type="Proteomes" id="UP001055105">
    <property type="component" value="Unassembled WGS sequence"/>
</dbReference>
<dbReference type="PANTHER" id="PTHR46401:SF2">
    <property type="entry name" value="GLYCOSYLTRANSFERASE WBBK-RELATED"/>
    <property type="match status" value="1"/>
</dbReference>
<comment type="caution">
    <text evidence="2">The sequence shown here is derived from an EMBL/GenBank/DDBJ whole genome shotgun (WGS) entry which is preliminary data.</text>
</comment>
<evidence type="ECO:0000256" key="1">
    <source>
        <dbReference type="ARBA" id="ARBA00022679"/>
    </source>
</evidence>
<organism evidence="2 3">
    <name type="scientific">Alistipes finegoldii</name>
    <dbReference type="NCBI Taxonomy" id="214856"/>
    <lineage>
        <taxon>Bacteria</taxon>
        <taxon>Pseudomonadati</taxon>
        <taxon>Bacteroidota</taxon>
        <taxon>Bacteroidia</taxon>
        <taxon>Bacteroidales</taxon>
        <taxon>Rikenellaceae</taxon>
        <taxon>Alistipes</taxon>
    </lineage>
</organism>
<dbReference type="EMBL" id="BQOL01000008">
    <property type="protein sequence ID" value="GKI20598.1"/>
    <property type="molecule type" value="Genomic_DNA"/>
</dbReference>
<gene>
    <name evidence="2" type="ORF">CE91St16_35060</name>
</gene>
<evidence type="ECO:0000313" key="3">
    <source>
        <dbReference type="Proteomes" id="UP001055105"/>
    </source>
</evidence>
<dbReference type="GO" id="GO:0016757">
    <property type="term" value="F:glycosyltransferase activity"/>
    <property type="evidence" value="ECO:0007669"/>
    <property type="project" value="TreeGrafter"/>
</dbReference>
<evidence type="ECO:0000313" key="2">
    <source>
        <dbReference type="EMBL" id="GKI20598.1"/>
    </source>
</evidence>
<dbReference type="GO" id="GO:0009103">
    <property type="term" value="P:lipopolysaccharide biosynthetic process"/>
    <property type="evidence" value="ECO:0007669"/>
    <property type="project" value="TreeGrafter"/>
</dbReference>
<evidence type="ECO:0008006" key="4">
    <source>
        <dbReference type="Google" id="ProtNLM"/>
    </source>
</evidence>
<dbReference type="AlphaFoldDB" id="A0AA37KUS1"/>
<proteinExistence type="predicted"/>